<sequence length="138" mass="16157">MMDLATAYLYLSSPVKLKDIHKGTFPNMIQAGWYRDHRASNKFQILNKRFNIEGSWYRVLVRFELQSDSFYELSSPVPFVITETEKKDSPSEFRDIFVDKKSYHGRKLKHVFGFINAGVPIALIDAVIQDLKQYIVYK</sequence>
<dbReference type="EMBL" id="QWEH01000007">
    <property type="protein sequence ID" value="RHW31884.1"/>
    <property type="molecule type" value="Genomic_DNA"/>
</dbReference>
<dbReference type="RefSeq" id="WP_118889442.1">
    <property type="nucleotide sequence ID" value="NZ_PHUT01000007.1"/>
</dbReference>
<reference evidence="1 2" key="1">
    <citation type="journal article" date="2007" name="Int. J. Syst. Evol. Microbiol.">
        <title>Oceanobacillus profundus sp. nov., isolated from a deep-sea sediment core.</title>
        <authorList>
            <person name="Kim Y.G."/>
            <person name="Choi D.H."/>
            <person name="Hyun S."/>
            <person name="Cho B.C."/>
        </authorList>
    </citation>
    <scope>NUCLEOTIDE SEQUENCE [LARGE SCALE GENOMIC DNA]</scope>
    <source>
        <strain evidence="1 2">DSM 18246</strain>
    </source>
</reference>
<keyword evidence="2" id="KW-1185">Reference proteome</keyword>
<evidence type="ECO:0000313" key="2">
    <source>
        <dbReference type="Proteomes" id="UP000285456"/>
    </source>
</evidence>
<organism evidence="1 2">
    <name type="scientific">Oceanobacillus profundus</name>
    <dbReference type="NCBI Taxonomy" id="372463"/>
    <lineage>
        <taxon>Bacteria</taxon>
        <taxon>Bacillati</taxon>
        <taxon>Bacillota</taxon>
        <taxon>Bacilli</taxon>
        <taxon>Bacillales</taxon>
        <taxon>Bacillaceae</taxon>
        <taxon>Oceanobacillus</taxon>
    </lineage>
</organism>
<dbReference type="OrthoDB" id="2974318at2"/>
<protein>
    <submittedName>
        <fullName evidence="1">Uncharacterized protein</fullName>
    </submittedName>
</protein>
<accession>A0A417YGJ4</accession>
<dbReference type="AlphaFoldDB" id="A0A417YGJ4"/>
<proteinExistence type="predicted"/>
<evidence type="ECO:0000313" key="1">
    <source>
        <dbReference type="EMBL" id="RHW31884.1"/>
    </source>
</evidence>
<dbReference type="Proteomes" id="UP000285456">
    <property type="component" value="Unassembled WGS sequence"/>
</dbReference>
<gene>
    <name evidence="1" type="ORF">D1B32_11640</name>
</gene>
<name>A0A417YGJ4_9BACI</name>
<comment type="caution">
    <text evidence="1">The sequence shown here is derived from an EMBL/GenBank/DDBJ whole genome shotgun (WGS) entry which is preliminary data.</text>
</comment>